<accession>A0A1I3TH98</accession>
<name>A0A1I3TH98_9BURK</name>
<reference evidence="2 3" key="1">
    <citation type="submission" date="2016-10" db="EMBL/GenBank/DDBJ databases">
        <authorList>
            <person name="de Groot N.N."/>
        </authorList>
    </citation>
    <scope>NUCLEOTIDE SEQUENCE [LARGE SCALE GENOMIC DNA]</scope>
    <source>
        <strain evidence="2 3">LMG 23650</strain>
    </source>
</reference>
<dbReference type="AlphaFoldDB" id="A0A1I3TH98"/>
<dbReference type="EMBL" id="FOQU01000009">
    <property type="protein sequence ID" value="SFJ68996.1"/>
    <property type="molecule type" value="Genomic_DNA"/>
</dbReference>
<protein>
    <recommendedName>
        <fullName evidence="1">DUF6429 domain-containing protein</fullName>
    </recommendedName>
</protein>
<dbReference type="STRING" id="420953.SAMN05192543_109237"/>
<dbReference type="Proteomes" id="UP000199548">
    <property type="component" value="Unassembled WGS sequence"/>
</dbReference>
<proteinExistence type="predicted"/>
<sequence length="107" mass="12246">MNNLPAIALRDARHSYDAAVMSGMSIDTASIDAAVLTLLYLTEHETKRAWRGCDWGALDQLYERDLITDPRNKARSAILTEDGWREAERLYKRHLEHCVPADCETRE</sequence>
<dbReference type="InterPro" id="IPR045489">
    <property type="entry name" value="DUF6429"/>
</dbReference>
<evidence type="ECO:0000313" key="3">
    <source>
        <dbReference type="Proteomes" id="UP000199548"/>
    </source>
</evidence>
<dbReference type="Pfam" id="PF20008">
    <property type="entry name" value="DUF6429"/>
    <property type="match status" value="1"/>
</dbReference>
<gene>
    <name evidence="2" type="ORF">SAMN05192543_109237</name>
</gene>
<organism evidence="2 3">
    <name type="scientific">Paraburkholderia megapolitana</name>
    <dbReference type="NCBI Taxonomy" id="420953"/>
    <lineage>
        <taxon>Bacteria</taxon>
        <taxon>Pseudomonadati</taxon>
        <taxon>Pseudomonadota</taxon>
        <taxon>Betaproteobacteria</taxon>
        <taxon>Burkholderiales</taxon>
        <taxon>Burkholderiaceae</taxon>
        <taxon>Paraburkholderia</taxon>
    </lineage>
</organism>
<keyword evidence="3" id="KW-1185">Reference proteome</keyword>
<evidence type="ECO:0000313" key="2">
    <source>
        <dbReference type="EMBL" id="SFJ68996.1"/>
    </source>
</evidence>
<dbReference type="RefSeq" id="WP_322788662.1">
    <property type="nucleotide sequence ID" value="NZ_CP041743.1"/>
</dbReference>
<evidence type="ECO:0000259" key="1">
    <source>
        <dbReference type="Pfam" id="PF20008"/>
    </source>
</evidence>
<feature type="domain" description="DUF6429" evidence="1">
    <location>
        <begin position="27"/>
        <end position="95"/>
    </location>
</feature>